<keyword evidence="7" id="KW-1185">Reference proteome</keyword>
<dbReference type="NCBIfam" id="TIGR03071">
    <property type="entry name" value="couple_hipA"/>
    <property type="match status" value="1"/>
</dbReference>
<dbReference type="Pfam" id="PF07804">
    <property type="entry name" value="HipA_C"/>
    <property type="match status" value="1"/>
</dbReference>
<evidence type="ECO:0000256" key="1">
    <source>
        <dbReference type="ARBA" id="ARBA00010164"/>
    </source>
</evidence>
<evidence type="ECO:0000256" key="2">
    <source>
        <dbReference type="ARBA" id="ARBA00022679"/>
    </source>
</evidence>
<gene>
    <name evidence="6" type="ORF">IV454_07825</name>
</gene>
<evidence type="ECO:0000256" key="3">
    <source>
        <dbReference type="ARBA" id="ARBA00022777"/>
    </source>
</evidence>
<reference evidence="6 7" key="1">
    <citation type="submission" date="2020-11" db="EMBL/GenBank/DDBJ databases">
        <authorList>
            <person name="Sun Q."/>
        </authorList>
    </citation>
    <scope>NUCLEOTIDE SEQUENCE [LARGE SCALE GENOMIC DNA]</scope>
    <source>
        <strain evidence="6 7">P8398</strain>
    </source>
</reference>
<accession>A0AA48WHR1</accession>
<dbReference type="Proteomes" id="UP000662888">
    <property type="component" value="Chromosome"/>
</dbReference>
<dbReference type="RefSeq" id="WP_206091011.1">
    <property type="nucleotide sequence ID" value="NZ_CP065053.1"/>
</dbReference>
<feature type="domain" description="HipA-like C-terminal" evidence="4">
    <location>
        <begin position="156"/>
        <end position="410"/>
    </location>
</feature>
<dbReference type="InterPro" id="IPR017508">
    <property type="entry name" value="HipA_N1"/>
</dbReference>
<proteinExistence type="inferred from homology"/>
<organism evidence="6 7">
    <name type="scientific">Massilia antarctica</name>
    <dbReference type="NCBI Taxonomy" id="2765360"/>
    <lineage>
        <taxon>Bacteria</taxon>
        <taxon>Pseudomonadati</taxon>
        <taxon>Pseudomonadota</taxon>
        <taxon>Betaproteobacteria</taxon>
        <taxon>Burkholderiales</taxon>
        <taxon>Oxalobacteraceae</taxon>
        <taxon>Telluria group</taxon>
        <taxon>Massilia</taxon>
    </lineage>
</organism>
<name>A0AA48WHR1_9BURK</name>
<evidence type="ECO:0000259" key="4">
    <source>
        <dbReference type="Pfam" id="PF07804"/>
    </source>
</evidence>
<dbReference type="PANTHER" id="PTHR37419">
    <property type="entry name" value="SERINE/THREONINE-PROTEIN KINASE TOXIN HIPA"/>
    <property type="match status" value="1"/>
</dbReference>
<evidence type="ECO:0000313" key="6">
    <source>
        <dbReference type="EMBL" id="QPI51415.1"/>
    </source>
</evidence>
<sequence length="469" mass="51746">MTHRLHVATLGAPVGEIIFDSQDDNYGFQYDDAWARSTTGYYLAPAIPFNAAPHSPGSVKRFLENLLPEGRALDIAARMSQVSKSNVFALVQLLGKEPVGAFSFLALDASPQEAAEIAQKQFSDVVRRPISGDELSQRIRERDAIPFPVWDGKVRLSLAGYQDKLQVLIEGERLSLADGALSSTHLLKPESRNPYMPCMVANEHYCMSLAARVNLAARLNLPVAPVSMRRLPEPILLIERFDRAVAWNPEAPDTATTVTRTHIIDACQALDLPSTFKYERNLGAGKDVRHIRDGVSFERLFGLLKQTVVPAAARIYLLRWAILQLMLGNSDAHGKNISFFVRPAGLVPAPMYDLVSVNAYGDHVERDMALAYGDVFIPEEITPHALADFAHRTGTPPAQMAREVTLIARAVLRLAPEQAAMDVYIGDERALVAQIAKYICAQANQLLAIAREVPKVKPSLFEHVKGARR</sequence>
<keyword evidence="3" id="KW-0418">Kinase</keyword>
<dbReference type="InterPro" id="IPR012893">
    <property type="entry name" value="HipA-like_C"/>
</dbReference>
<keyword evidence="2" id="KW-0808">Transferase</keyword>
<dbReference type="PANTHER" id="PTHR37419:SF1">
    <property type="entry name" value="SERINE_THREONINE-PROTEIN KINASE TOXIN HIPA"/>
    <property type="match status" value="1"/>
</dbReference>
<feature type="domain" description="HipA N-terminal subdomain 1" evidence="5">
    <location>
        <begin position="5"/>
        <end position="104"/>
    </location>
</feature>
<dbReference type="Pfam" id="PF13657">
    <property type="entry name" value="Couple_hipA"/>
    <property type="match status" value="1"/>
</dbReference>
<dbReference type="InterPro" id="IPR052028">
    <property type="entry name" value="HipA_Ser/Thr_kinase"/>
</dbReference>
<evidence type="ECO:0000313" key="7">
    <source>
        <dbReference type="Proteomes" id="UP000662888"/>
    </source>
</evidence>
<evidence type="ECO:0000259" key="5">
    <source>
        <dbReference type="Pfam" id="PF13657"/>
    </source>
</evidence>
<dbReference type="EMBL" id="CP065053">
    <property type="protein sequence ID" value="QPI51415.1"/>
    <property type="molecule type" value="Genomic_DNA"/>
</dbReference>
<comment type="similarity">
    <text evidence="1">Belongs to the HipA Ser/Thr kinase family.</text>
</comment>
<protein>
    <submittedName>
        <fullName evidence="6">HipA domain-containing protein</fullName>
    </submittedName>
</protein>